<reference evidence="1 2" key="1">
    <citation type="journal article" date="2021" name="Elife">
        <title>Chloroplast acquisition without the gene transfer in kleptoplastic sea slugs, Plakobranchus ocellatus.</title>
        <authorList>
            <person name="Maeda T."/>
            <person name="Takahashi S."/>
            <person name="Yoshida T."/>
            <person name="Shimamura S."/>
            <person name="Takaki Y."/>
            <person name="Nagai Y."/>
            <person name="Toyoda A."/>
            <person name="Suzuki Y."/>
            <person name="Arimoto A."/>
            <person name="Ishii H."/>
            <person name="Satoh N."/>
            <person name="Nishiyama T."/>
            <person name="Hasebe M."/>
            <person name="Maruyama T."/>
            <person name="Minagawa J."/>
            <person name="Obokata J."/>
            <person name="Shigenobu S."/>
        </authorList>
    </citation>
    <scope>NUCLEOTIDE SEQUENCE [LARGE SCALE GENOMIC DNA]</scope>
</reference>
<evidence type="ECO:0000313" key="2">
    <source>
        <dbReference type="Proteomes" id="UP000735302"/>
    </source>
</evidence>
<sequence length="114" mass="12561">MFHPPSPPDSVTNTLPHVTERGKLIKFDFVPSSAGRRAHLSFTFLAEVYIVYRPRLKDMTSCGWRLAQADPGLECAGLLSVSVERNTQDHGGLRLAECPYTSPHIVVANLSCLP</sequence>
<dbReference type="AlphaFoldDB" id="A0AAV3YPD9"/>
<name>A0AAV3YPD9_9GAST</name>
<dbReference type="EMBL" id="BLXT01001319">
    <property type="protein sequence ID" value="GFN84599.1"/>
    <property type="molecule type" value="Genomic_DNA"/>
</dbReference>
<dbReference type="Proteomes" id="UP000735302">
    <property type="component" value="Unassembled WGS sequence"/>
</dbReference>
<keyword evidence="2" id="KW-1185">Reference proteome</keyword>
<evidence type="ECO:0008006" key="3">
    <source>
        <dbReference type="Google" id="ProtNLM"/>
    </source>
</evidence>
<proteinExistence type="predicted"/>
<evidence type="ECO:0000313" key="1">
    <source>
        <dbReference type="EMBL" id="GFN84599.1"/>
    </source>
</evidence>
<accession>A0AAV3YPD9</accession>
<protein>
    <recommendedName>
        <fullName evidence="3">MATH domain-containing protein</fullName>
    </recommendedName>
</protein>
<comment type="caution">
    <text evidence="1">The sequence shown here is derived from an EMBL/GenBank/DDBJ whole genome shotgun (WGS) entry which is preliminary data.</text>
</comment>
<organism evidence="1 2">
    <name type="scientific">Plakobranchus ocellatus</name>
    <dbReference type="NCBI Taxonomy" id="259542"/>
    <lineage>
        <taxon>Eukaryota</taxon>
        <taxon>Metazoa</taxon>
        <taxon>Spiralia</taxon>
        <taxon>Lophotrochozoa</taxon>
        <taxon>Mollusca</taxon>
        <taxon>Gastropoda</taxon>
        <taxon>Heterobranchia</taxon>
        <taxon>Euthyneura</taxon>
        <taxon>Panpulmonata</taxon>
        <taxon>Sacoglossa</taxon>
        <taxon>Placobranchoidea</taxon>
        <taxon>Plakobranchidae</taxon>
        <taxon>Plakobranchus</taxon>
    </lineage>
</organism>
<gene>
    <name evidence="1" type="ORF">PoB_001110500</name>
</gene>